<sequence>MKKNYLIDGYNLGFKDPSIADWLHKGNTERAIDLIVRRVRQSIEKAGQIIVVFDGKKFSGTGGPAYSGIRVVFSRKPQSADDIIREKLRSLPNASDWIVVSSDHEIINTARDMGARIIRSEEFLKSSMKKTSVKNTMGTPDKYNPQNVNVDYWLEQFKNGEEE</sequence>
<accession>A0A7V4U2I9</accession>
<evidence type="ECO:0008006" key="2">
    <source>
        <dbReference type="Google" id="ProtNLM"/>
    </source>
</evidence>
<comment type="caution">
    <text evidence="1">The sequence shown here is derived from an EMBL/GenBank/DDBJ whole genome shotgun (WGS) entry which is preliminary data.</text>
</comment>
<gene>
    <name evidence="1" type="ORF">ENK44_12180</name>
</gene>
<organism evidence="1">
    <name type="scientific">Caldithrix abyssi</name>
    <dbReference type="NCBI Taxonomy" id="187145"/>
    <lineage>
        <taxon>Bacteria</taxon>
        <taxon>Pseudomonadati</taxon>
        <taxon>Calditrichota</taxon>
        <taxon>Calditrichia</taxon>
        <taxon>Calditrichales</taxon>
        <taxon>Calditrichaceae</taxon>
        <taxon>Caldithrix</taxon>
    </lineage>
</organism>
<evidence type="ECO:0000313" key="1">
    <source>
        <dbReference type="EMBL" id="HGY56458.1"/>
    </source>
</evidence>
<dbReference type="InterPro" id="IPR010298">
    <property type="entry name" value="YacP-like"/>
</dbReference>
<dbReference type="Proteomes" id="UP000885779">
    <property type="component" value="Unassembled WGS sequence"/>
</dbReference>
<reference evidence="1" key="1">
    <citation type="journal article" date="2020" name="mSystems">
        <title>Genome- and Community-Level Interaction Insights into Carbon Utilization and Element Cycling Functions of Hydrothermarchaeota in Hydrothermal Sediment.</title>
        <authorList>
            <person name="Zhou Z."/>
            <person name="Liu Y."/>
            <person name="Xu W."/>
            <person name="Pan J."/>
            <person name="Luo Z.H."/>
            <person name="Li M."/>
        </authorList>
    </citation>
    <scope>NUCLEOTIDE SEQUENCE [LARGE SCALE GENOMIC DNA]</scope>
    <source>
        <strain evidence="1">HyVt-577</strain>
    </source>
</reference>
<proteinExistence type="predicted"/>
<protein>
    <recommendedName>
        <fullName evidence="2">NYN domain-containing protein</fullName>
    </recommendedName>
</protein>
<dbReference type="AlphaFoldDB" id="A0A7V4U2I9"/>
<name>A0A7V4U2I9_CALAY</name>
<dbReference type="Pfam" id="PF05991">
    <property type="entry name" value="NYN_YacP"/>
    <property type="match status" value="1"/>
</dbReference>
<dbReference type="EMBL" id="DRQG01000113">
    <property type="protein sequence ID" value="HGY56458.1"/>
    <property type="molecule type" value="Genomic_DNA"/>
</dbReference>